<dbReference type="PROSITE" id="PS51007">
    <property type="entry name" value="CYTC"/>
    <property type="match status" value="1"/>
</dbReference>
<keyword evidence="14 19" id="KW-0472">Membrane</keyword>
<comment type="function">
    <text evidence="15">Subunits I and II form the functional core of the enzyme complex. Electrons originating in cytochrome c are transferred via heme a and Cu(A) to the binuclear center formed by heme a3 and Cu(B).</text>
</comment>
<comment type="similarity">
    <text evidence="2">Belongs to the cytochrome c oxidase subunit 2 family.</text>
</comment>
<evidence type="ECO:0000256" key="13">
    <source>
        <dbReference type="ARBA" id="ARBA00023008"/>
    </source>
</evidence>
<dbReference type="InterPro" id="IPR045187">
    <property type="entry name" value="CcO_II"/>
</dbReference>
<comment type="subcellular location">
    <subcellularLocation>
        <location evidence="1">Membrane</location>
        <topology evidence="1">Multi-pass membrane protein</topology>
    </subcellularLocation>
</comment>
<evidence type="ECO:0000256" key="1">
    <source>
        <dbReference type="ARBA" id="ARBA00004141"/>
    </source>
</evidence>
<dbReference type="CDD" id="cd13915">
    <property type="entry name" value="CuRO_HCO_II_like_2"/>
    <property type="match status" value="1"/>
</dbReference>
<evidence type="ECO:0000256" key="16">
    <source>
        <dbReference type="ARBA" id="ARBA00031399"/>
    </source>
</evidence>
<dbReference type="Gene3D" id="1.10.760.10">
    <property type="entry name" value="Cytochrome c-like domain"/>
    <property type="match status" value="1"/>
</dbReference>
<evidence type="ECO:0000256" key="17">
    <source>
        <dbReference type="ARBA" id="ARBA00047816"/>
    </source>
</evidence>
<evidence type="ECO:0000256" key="5">
    <source>
        <dbReference type="ARBA" id="ARBA00022617"/>
    </source>
</evidence>
<dbReference type="InterPro" id="IPR002429">
    <property type="entry name" value="CcO_II-like_C"/>
</dbReference>
<comment type="catalytic activity">
    <reaction evidence="17">
        <text>4 Fe(II)-[cytochrome c] + O2 + 8 H(+)(in) = 4 Fe(III)-[cytochrome c] + 2 H2O + 4 H(+)(out)</text>
        <dbReference type="Rhea" id="RHEA:11436"/>
        <dbReference type="Rhea" id="RHEA-COMP:10350"/>
        <dbReference type="Rhea" id="RHEA-COMP:14399"/>
        <dbReference type="ChEBI" id="CHEBI:15377"/>
        <dbReference type="ChEBI" id="CHEBI:15378"/>
        <dbReference type="ChEBI" id="CHEBI:15379"/>
        <dbReference type="ChEBI" id="CHEBI:29033"/>
        <dbReference type="ChEBI" id="CHEBI:29034"/>
        <dbReference type="EC" id="7.1.1.9"/>
    </reaction>
</comment>
<keyword evidence="7 19" id="KW-0812">Transmembrane</keyword>
<dbReference type="EMBL" id="FNGI01000006">
    <property type="protein sequence ID" value="SDL72176.1"/>
    <property type="molecule type" value="Genomic_DNA"/>
</dbReference>
<dbReference type="AlphaFoldDB" id="A0A1G9MD40"/>
<protein>
    <recommendedName>
        <fullName evidence="3">cytochrome-c oxidase</fullName>
        <ecNumber evidence="3">7.1.1.9</ecNumber>
    </recommendedName>
    <alternativeName>
        <fullName evidence="16">Cytochrome aa3 subunit 2</fullName>
    </alternativeName>
</protein>
<evidence type="ECO:0000256" key="4">
    <source>
        <dbReference type="ARBA" id="ARBA00022448"/>
    </source>
</evidence>
<dbReference type="NCBIfam" id="TIGR02866">
    <property type="entry name" value="CoxB"/>
    <property type="match status" value="1"/>
</dbReference>
<evidence type="ECO:0000256" key="10">
    <source>
        <dbReference type="ARBA" id="ARBA00022982"/>
    </source>
</evidence>
<evidence type="ECO:0000259" key="20">
    <source>
        <dbReference type="PROSITE" id="PS50857"/>
    </source>
</evidence>
<evidence type="ECO:0000256" key="12">
    <source>
        <dbReference type="ARBA" id="ARBA00023004"/>
    </source>
</evidence>
<keyword evidence="8 18" id="KW-0479">Metal-binding</keyword>
<keyword evidence="9" id="KW-1278">Translocase</keyword>
<dbReference type="PANTHER" id="PTHR22888:SF9">
    <property type="entry name" value="CYTOCHROME C OXIDASE SUBUNIT 2"/>
    <property type="match status" value="1"/>
</dbReference>
<dbReference type="InterPro" id="IPR036909">
    <property type="entry name" value="Cyt_c-like_dom_sf"/>
</dbReference>
<keyword evidence="6" id="KW-0679">Respiratory chain</keyword>
<evidence type="ECO:0000256" key="2">
    <source>
        <dbReference type="ARBA" id="ARBA00007866"/>
    </source>
</evidence>
<dbReference type="InterPro" id="IPR009056">
    <property type="entry name" value="Cyt_c-like_dom"/>
</dbReference>
<dbReference type="InterPro" id="IPR036257">
    <property type="entry name" value="Cyt_c_oxidase_su2_TM_sf"/>
</dbReference>
<name>A0A1G9MD40_9GAMM</name>
<proteinExistence type="inferred from homology"/>
<dbReference type="Pfam" id="PF13442">
    <property type="entry name" value="Cytochrome_CBB3"/>
    <property type="match status" value="1"/>
</dbReference>
<dbReference type="STRING" id="119000.SAMN05661010_02417"/>
<dbReference type="GO" id="GO:0042773">
    <property type="term" value="P:ATP synthesis coupled electron transport"/>
    <property type="evidence" value="ECO:0007669"/>
    <property type="project" value="TreeGrafter"/>
</dbReference>
<dbReference type="SUPFAM" id="SSF46626">
    <property type="entry name" value="Cytochrome c"/>
    <property type="match status" value="1"/>
</dbReference>
<evidence type="ECO:0000256" key="3">
    <source>
        <dbReference type="ARBA" id="ARBA00012949"/>
    </source>
</evidence>
<keyword evidence="5 18" id="KW-0349">Heme</keyword>
<keyword evidence="10" id="KW-0249">Electron transport</keyword>
<dbReference type="SUPFAM" id="SSF49503">
    <property type="entry name" value="Cupredoxins"/>
    <property type="match status" value="1"/>
</dbReference>
<evidence type="ECO:0000256" key="7">
    <source>
        <dbReference type="ARBA" id="ARBA00022692"/>
    </source>
</evidence>
<dbReference type="SUPFAM" id="SSF81464">
    <property type="entry name" value="Cytochrome c oxidase subunit II-like, transmembrane region"/>
    <property type="match status" value="1"/>
</dbReference>
<keyword evidence="11 19" id="KW-1133">Transmembrane helix</keyword>
<dbReference type="InterPro" id="IPR014222">
    <property type="entry name" value="Cyt_c_oxidase_su2"/>
</dbReference>
<dbReference type="EC" id="7.1.1.9" evidence="3"/>
<evidence type="ECO:0000256" key="11">
    <source>
        <dbReference type="ARBA" id="ARBA00022989"/>
    </source>
</evidence>
<reference evidence="22 23" key="1">
    <citation type="submission" date="2016-10" db="EMBL/GenBank/DDBJ databases">
        <authorList>
            <person name="de Groot N.N."/>
        </authorList>
    </citation>
    <scope>NUCLEOTIDE SEQUENCE [LARGE SCALE GENOMIC DNA]</scope>
    <source>
        <strain evidence="22 23">DSM 14789</strain>
    </source>
</reference>
<dbReference type="GO" id="GO:0016491">
    <property type="term" value="F:oxidoreductase activity"/>
    <property type="evidence" value="ECO:0007669"/>
    <property type="project" value="InterPro"/>
</dbReference>
<dbReference type="PROSITE" id="PS00078">
    <property type="entry name" value="COX2"/>
    <property type="match status" value="1"/>
</dbReference>
<dbReference type="PROSITE" id="PS50857">
    <property type="entry name" value="COX2_CUA"/>
    <property type="match status" value="1"/>
</dbReference>
<dbReference type="Gene3D" id="2.60.40.420">
    <property type="entry name" value="Cupredoxins - blue copper proteins"/>
    <property type="match status" value="1"/>
</dbReference>
<dbReference type="InterPro" id="IPR001505">
    <property type="entry name" value="Copper_CuA"/>
</dbReference>
<dbReference type="Pfam" id="PF00116">
    <property type="entry name" value="COX2"/>
    <property type="match status" value="1"/>
</dbReference>
<dbReference type="GO" id="GO:0020037">
    <property type="term" value="F:heme binding"/>
    <property type="evidence" value="ECO:0007669"/>
    <property type="project" value="InterPro"/>
</dbReference>
<feature type="domain" description="Cytochrome oxidase subunit II copper A binding" evidence="20">
    <location>
        <begin position="113"/>
        <end position="224"/>
    </location>
</feature>
<feature type="transmembrane region" description="Helical" evidence="19">
    <location>
        <begin position="81"/>
        <end position="101"/>
    </location>
</feature>
<evidence type="ECO:0000256" key="18">
    <source>
        <dbReference type="PROSITE-ProRule" id="PRU00433"/>
    </source>
</evidence>
<dbReference type="GO" id="GO:0016020">
    <property type="term" value="C:membrane"/>
    <property type="evidence" value="ECO:0007669"/>
    <property type="project" value="UniProtKB-SubCell"/>
</dbReference>
<evidence type="ECO:0000313" key="22">
    <source>
        <dbReference type="EMBL" id="SDL72176.1"/>
    </source>
</evidence>
<keyword evidence="4" id="KW-0813">Transport</keyword>
<evidence type="ECO:0000256" key="15">
    <source>
        <dbReference type="ARBA" id="ARBA00024688"/>
    </source>
</evidence>
<organism evidence="22 23">
    <name type="scientific">Modicisalibacter muralis</name>
    <dbReference type="NCBI Taxonomy" id="119000"/>
    <lineage>
        <taxon>Bacteria</taxon>
        <taxon>Pseudomonadati</taxon>
        <taxon>Pseudomonadota</taxon>
        <taxon>Gammaproteobacteria</taxon>
        <taxon>Oceanospirillales</taxon>
        <taxon>Halomonadaceae</taxon>
        <taxon>Modicisalibacter</taxon>
    </lineage>
</organism>
<keyword evidence="13" id="KW-0186">Copper</keyword>
<dbReference type="Proteomes" id="UP000198654">
    <property type="component" value="Unassembled WGS sequence"/>
</dbReference>
<keyword evidence="12 18" id="KW-0408">Iron</keyword>
<dbReference type="InterPro" id="IPR008972">
    <property type="entry name" value="Cupredoxin"/>
</dbReference>
<evidence type="ECO:0000313" key="23">
    <source>
        <dbReference type="Proteomes" id="UP000198654"/>
    </source>
</evidence>
<evidence type="ECO:0000256" key="19">
    <source>
        <dbReference type="SAM" id="Phobius"/>
    </source>
</evidence>
<keyword evidence="23" id="KW-1185">Reference proteome</keyword>
<gene>
    <name evidence="22" type="ORF">SAMN05661010_02417</name>
</gene>
<accession>A0A1G9MD40</accession>
<evidence type="ECO:0000256" key="14">
    <source>
        <dbReference type="ARBA" id="ARBA00023136"/>
    </source>
</evidence>
<feature type="transmembrane region" description="Helical" evidence="19">
    <location>
        <begin position="36"/>
        <end position="60"/>
    </location>
</feature>
<dbReference type="GO" id="GO:0005507">
    <property type="term" value="F:copper ion binding"/>
    <property type="evidence" value="ECO:0007669"/>
    <property type="project" value="InterPro"/>
</dbReference>
<dbReference type="RefSeq" id="WP_089728885.1">
    <property type="nucleotide sequence ID" value="NZ_FNGI01000006.1"/>
</dbReference>
<feature type="domain" description="Cytochrome c" evidence="21">
    <location>
        <begin position="230"/>
        <end position="324"/>
    </location>
</feature>
<dbReference type="OrthoDB" id="9781261at2"/>
<dbReference type="GO" id="GO:0004129">
    <property type="term" value="F:cytochrome-c oxidase activity"/>
    <property type="evidence" value="ECO:0007669"/>
    <property type="project" value="UniProtKB-EC"/>
</dbReference>
<evidence type="ECO:0000256" key="9">
    <source>
        <dbReference type="ARBA" id="ARBA00022967"/>
    </source>
</evidence>
<dbReference type="PANTHER" id="PTHR22888">
    <property type="entry name" value="CYTOCHROME C OXIDASE, SUBUNIT II"/>
    <property type="match status" value="1"/>
</dbReference>
<evidence type="ECO:0000256" key="8">
    <source>
        <dbReference type="ARBA" id="ARBA00022723"/>
    </source>
</evidence>
<sequence>MSSETSALPDYLPEVSKGLTLMPEQASAMAGRIDTLYIALVVICGLLTVVVFALIAVLGYRYRANSRANRESQSSEHTHRRVELGVLAIMLVIFMGLFGWASSLYLDMFRGPSAAMTINVIGKQWMWKVQHPDGTREINTIHVPVDETINLRVTSQDVIHSFYLPAFRLKRDVLPGSYREVWFTADNPGVYRLFCAEYCGSYHAQMRGKIVVMEQADYQQWLTRQGESEAPAVSGAQLFQSYGCSGCHMGKTGIQAPSLAGVFGRAVPLAGGATMIADEAYLHDSIVQPQKHVVAGFDPIMPSYSGQISEGEILQIIAYIKSLEPLDWKTNPSQNPTQGEAQP</sequence>
<dbReference type="Gene3D" id="1.10.287.90">
    <property type="match status" value="1"/>
</dbReference>
<evidence type="ECO:0000256" key="6">
    <source>
        <dbReference type="ARBA" id="ARBA00022660"/>
    </source>
</evidence>
<evidence type="ECO:0000259" key="21">
    <source>
        <dbReference type="PROSITE" id="PS51007"/>
    </source>
</evidence>